<dbReference type="InterPro" id="IPR050706">
    <property type="entry name" value="Cyclic-di-GMP_PDE-like"/>
</dbReference>
<dbReference type="PANTHER" id="PTHR33121:SF70">
    <property type="entry name" value="SIGNALING PROTEIN YKOW"/>
    <property type="match status" value="1"/>
</dbReference>
<name>A0A9W4CHF2_9CYAN</name>
<dbReference type="InterPro" id="IPR035919">
    <property type="entry name" value="EAL_sf"/>
</dbReference>
<dbReference type="Gene3D" id="3.20.20.450">
    <property type="entry name" value="EAL domain"/>
    <property type="match status" value="1"/>
</dbReference>
<keyword evidence="3" id="KW-1185">Reference proteome</keyword>
<dbReference type="GO" id="GO:0071111">
    <property type="term" value="F:cyclic-guanylate-specific phosphodiesterase activity"/>
    <property type="evidence" value="ECO:0007669"/>
    <property type="project" value="InterPro"/>
</dbReference>
<reference evidence="2" key="1">
    <citation type="submission" date="2020-09" db="EMBL/GenBank/DDBJ databases">
        <authorList>
            <person name="Blom J."/>
        </authorList>
    </citation>
    <scope>NUCLEOTIDE SEQUENCE</scope>
    <source>
        <strain evidence="2">No.713</strain>
    </source>
</reference>
<accession>A0A9W4CHF2</accession>
<evidence type="ECO:0000313" key="2">
    <source>
        <dbReference type="EMBL" id="CAD5932753.1"/>
    </source>
</evidence>
<dbReference type="EMBL" id="LR882967">
    <property type="protein sequence ID" value="CAD5932753.1"/>
    <property type="molecule type" value="Genomic_DNA"/>
</dbReference>
<dbReference type="Proteomes" id="UP001153719">
    <property type="component" value="Chromosome"/>
</dbReference>
<dbReference type="KEGG" id="ppsu:NO713_01396"/>
<dbReference type="SUPFAM" id="SSF141868">
    <property type="entry name" value="EAL domain-like"/>
    <property type="match status" value="1"/>
</dbReference>
<dbReference type="PROSITE" id="PS50883">
    <property type="entry name" value="EAL"/>
    <property type="match status" value="1"/>
</dbReference>
<proteinExistence type="predicted"/>
<organism evidence="2 3">
    <name type="scientific">Planktothrix pseudagardhii</name>
    <dbReference type="NCBI Taxonomy" id="132604"/>
    <lineage>
        <taxon>Bacteria</taxon>
        <taxon>Bacillati</taxon>
        <taxon>Cyanobacteriota</taxon>
        <taxon>Cyanophyceae</taxon>
        <taxon>Oscillatoriophycideae</taxon>
        <taxon>Oscillatoriales</taxon>
        <taxon>Microcoleaceae</taxon>
        <taxon>Planktothrix</taxon>
    </lineage>
</organism>
<dbReference type="CDD" id="cd01948">
    <property type="entry name" value="EAL"/>
    <property type="match status" value="1"/>
</dbReference>
<feature type="domain" description="EAL" evidence="1">
    <location>
        <begin position="1"/>
        <end position="90"/>
    </location>
</feature>
<dbReference type="AlphaFoldDB" id="A0A9W4CHF2"/>
<gene>
    <name evidence="2" type="ORF">NO713_01396</name>
</gene>
<dbReference type="PANTHER" id="PTHR33121">
    <property type="entry name" value="CYCLIC DI-GMP PHOSPHODIESTERASE PDEF"/>
    <property type="match status" value="1"/>
</dbReference>
<protein>
    <recommendedName>
        <fullName evidence="1">EAL domain-containing protein</fullName>
    </recommendedName>
</protein>
<dbReference type="InterPro" id="IPR001633">
    <property type="entry name" value="EAL_dom"/>
</dbReference>
<evidence type="ECO:0000259" key="1">
    <source>
        <dbReference type="PROSITE" id="PS50883"/>
    </source>
</evidence>
<evidence type="ECO:0000313" key="3">
    <source>
        <dbReference type="Proteomes" id="UP001153719"/>
    </source>
</evidence>
<dbReference type="Pfam" id="PF00563">
    <property type="entry name" value="EAL"/>
    <property type="match status" value="1"/>
</dbReference>
<sequence>MGYLHQFPVDVLKIDRSFVSQMFLDENKRELVKVIVALAHSLGMDAIAEGIESQEQLYQLKSLECQYGQGYYFSKPLNPQEAERLLNKSSMAEKFHRQDSSVLLKI</sequence>